<keyword evidence="7" id="KW-1185">Reference proteome</keyword>
<dbReference type="SUPFAM" id="SSF48498">
    <property type="entry name" value="Tetracyclin repressor-like, C-terminal domain"/>
    <property type="match status" value="1"/>
</dbReference>
<evidence type="ECO:0000259" key="5">
    <source>
        <dbReference type="PROSITE" id="PS50977"/>
    </source>
</evidence>
<sequence length="195" mass="20717">METEDAAECSRVLAVADGLFYAHGIQAVGMDRIRDAAGVSLKRLYRCFPSKAALVEAYLRTRDEWARNELSAYLTGIESPRERILGVFDWLHAWAQGADFHGCAFLNAYGELASGSEGVVRAVRDHKSALRRYLRHLAGTTAARDPETLAAQLALLLDGALSGAHVSGTAAPALDARAVAATLLDASGAGRPAPA</sequence>
<dbReference type="Gene3D" id="1.10.357.10">
    <property type="entry name" value="Tetracycline Repressor, domain 2"/>
    <property type="match status" value="1"/>
</dbReference>
<protein>
    <submittedName>
        <fullName evidence="6">TetR/AcrR family transcriptional regulator</fullName>
    </submittedName>
</protein>
<dbReference type="RefSeq" id="WP_344531589.1">
    <property type="nucleotide sequence ID" value="NZ_BAAAPE010000013.1"/>
</dbReference>
<dbReference type="Proteomes" id="UP001500016">
    <property type="component" value="Unassembled WGS sequence"/>
</dbReference>
<feature type="domain" description="HTH tetR-type" evidence="5">
    <location>
        <begin position="6"/>
        <end position="66"/>
    </location>
</feature>
<dbReference type="InterPro" id="IPR009057">
    <property type="entry name" value="Homeodomain-like_sf"/>
</dbReference>
<keyword evidence="1" id="KW-0805">Transcription regulation</keyword>
<reference evidence="6 7" key="1">
    <citation type="journal article" date="2019" name="Int. J. Syst. Evol. Microbiol.">
        <title>The Global Catalogue of Microorganisms (GCM) 10K type strain sequencing project: providing services to taxonomists for standard genome sequencing and annotation.</title>
        <authorList>
            <consortium name="The Broad Institute Genomics Platform"/>
            <consortium name="The Broad Institute Genome Sequencing Center for Infectious Disease"/>
            <person name="Wu L."/>
            <person name="Ma J."/>
        </authorList>
    </citation>
    <scope>NUCLEOTIDE SEQUENCE [LARGE SCALE GENOMIC DNA]</scope>
    <source>
        <strain evidence="6 7">JCM 15478</strain>
    </source>
</reference>
<proteinExistence type="predicted"/>
<dbReference type="PANTHER" id="PTHR47506">
    <property type="entry name" value="TRANSCRIPTIONAL REGULATORY PROTEIN"/>
    <property type="match status" value="1"/>
</dbReference>
<dbReference type="SUPFAM" id="SSF46689">
    <property type="entry name" value="Homeodomain-like"/>
    <property type="match status" value="1"/>
</dbReference>
<gene>
    <name evidence="6" type="ORF">GCM10009801_50720</name>
</gene>
<accession>A0ABN2WA42</accession>
<evidence type="ECO:0000256" key="3">
    <source>
        <dbReference type="ARBA" id="ARBA00023163"/>
    </source>
</evidence>
<evidence type="ECO:0000256" key="1">
    <source>
        <dbReference type="ARBA" id="ARBA00023015"/>
    </source>
</evidence>
<dbReference type="Pfam" id="PF00440">
    <property type="entry name" value="TetR_N"/>
    <property type="match status" value="1"/>
</dbReference>
<dbReference type="PANTHER" id="PTHR47506:SF1">
    <property type="entry name" value="HTH-TYPE TRANSCRIPTIONAL REGULATOR YJDC"/>
    <property type="match status" value="1"/>
</dbReference>
<keyword evidence="2 4" id="KW-0238">DNA-binding</keyword>
<feature type="DNA-binding region" description="H-T-H motif" evidence="4">
    <location>
        <begin position="29"/>
        <end position="48"/>
    </location>
</feature>
<evidence type="ECO:0000313" key="6">
    <source>
        <dbReference type="EMBL" id="GAA2087612.1"/>
    </source>
</evidence>
<keyword evidence="3" id="KW-0804">Transcription</keyword>
<dbReference type="InterPro" id="IPR036271">
    <property type="entry name" value="Tet_transcr_reg_TetR-rel_C_sf"/>
</dbReference>
<evidence type="ECO:0000256" key="4">
    <source>
        <dbReference type="PROSITE-ProRule" id="PRU00335"/>
    </source>
</evidence>
<evidence type="ECO:0000256" key="2">
    <source>
        <dbReference type="ARBA" id="ARBA00023125"/>
    </source>
</evidence>
<name>A0ABN2WA42_9ACTN</name>
<dbReference type="PROSITE" id="PS50977">
    <property type="entry name" value="HTH_TETR_2"/>
    <property type="match status" value="1"/>
</dbReference>
<evidence type="ECO:0000313" key="7">
    <source>
        <dbReference type="Proteomes" id="UP001500016"/>
    </source>
</evidence>
<comment type="caution">
    <text evidence="6">The sequence shown here is derived from an EMBL/GenBank/DDBJ whole genome shotgun (WGS) entry which is preliminary data.</text>
</comment>
<organism evidence="6 7">
    <name type="scientific">Streptomyces albiaxialis</name>
    <dbReference type="NCBI Taxonomy" id="329523"/>
    <lineage>
        <taxon>Bacteria</taxon>
        <taxon>Bacillati</taxon>
        <taxon>Actinomycetota</taxon>
        <taxon>Actinomycetes</taxon>
        <taxon>Kitasatosporales</taxon>
        <taxon>Streptomycetaceae</taxon>
        <taxon>Streptomyces</taxon>
    </lineage>
</organism>
<dbReference type="EMBL" id="BAAAPE010000013">
    <property type="protein sequence ID" value="GAA2087612.1"/>
    <property type="molecule type" value="Genomic_DNA"/>
</dbReference>
<dbReference type="InterPro" id="IPR001647">
    <property type="entry name" value="HTH_TetR"/>
</dbReference>